<dbReference type="Proteomes" id="UP000242770">
    <property type="component" value="Unassembled WGS sequence"/>
</dbReference>
<protein>
    <submittedName>
        <fullName evidence="1">Uncharacterized protein</fullName>
    </submittedName>
</protein>
<proteinExistence type="predicted"/>
<evidence type="ECO:0000313" key="2">
    <source>
        <dbReference type="Proteomes" id="UP000242770"/>
    </source>
</evidence>
<organism evidence="1 2">
    <name type="scientific">Sporisorium scitamineum</name>
    <dbReference type="NCBI Taxonomy" id="49012"/>
    <lineage>
        <taxon>Eukaryota</taxon>
        <taxon>Fungi</taxon>
        <taxon>Dikarya</taxon>
        <taxon>Basidiomycota</taxon>
        <taxon>Ustilaginomycotina</taxon>
        <taxon>Ustilaginomycetes</taxon>
        <taxon>Ustilaginales</taxon>
        <taxon>Ustilaginaceae</taxon>
        <taxon>Sporisorium</taxon>
    </lineage>
</organism>
<accession>A0A0F7S4S4</accession>
<name>A0A0F7S4S4_9BASI</name>
<gene>
    <name evidence="1" type="primary">SSCI81240.1</name>
</gene>
<evidence type="ECO:0000313" key="1">
    <source>
        <dbReference type="EMBL" id="CDS02052.1"/>
    </source>
</evidence>
<dbReference type="EMBL" id="CCFA01004925">
    <property type="protein sequence ID" value="CDS02052.1"/>
    <property type="molecule type" value="Genomic_DNA"/>
</dbReference>
<dbReference type="AlphaFoldDB" id="A0A0F7S4S4"/>
<reference evidence="2" key="1">
    <citation type="submission" date="2014-06" db="EMBL/GenBank/DDBJ databases">
        <authorList>
            <person name="Berkman P.J."/>
        </authorList>
    </citation>
    <scope>NUCLEOTIDE SEQUENCE [LARGE SCALE GENOMIC DNA]</scope>
</reference>
<keyword evidence="2" id="KW-1185">Reference proteome</keyword>
<sequence length="51" mass="5870">MRKNVKFFSHVHPRRRDTFPTSSIGPHLLCGVDRQAVVEPVRCHIASSSRR</sequence>